<dbReference type="Proteomes" id="UP000094784">
    <property type="component" value="Unassembled WGS sequence"/>
</dbReference>
<dbReference type="AlphaFoldDB" id="A0A1E4R815"/>
<dbReference type="Gene3D" id="3.40.50.300">
    <property type="entry name" value="P-loop containing nucleotide triphosphate hydrolases"/>
    <property type="match status" value="1"/>
</dbReference>
<dbReference type="InterPro" id="IPR027417">
    <property type="entry name" value="P-loop_NTPase"/>
</dbReference>
<accession>A0A1E4R815</accession>
<dbReference type="RefSeq" id="WP_069481572.1">
    <property type="nucleotide sequence ID" value="NZ_KV766182.1"/>
</dbReference>
<dbReference type="EMBL" id="MECQ01000001">
    <property type="protein sequence ID" value="ODV56583.1"/>
    <property type="molecule type" value="Genomic_DNA"/>
</dbReference>
<evidence type="ECO:0000313" key="2">
    <source>
        <dbReference type="Proteomes" id="UP000094784"/>
    </source>
</evidence>
<dbReference type="PANTHER" id="PTHR37816:SF2">
    <property type="entry name" value="DNA TOPOLOGY MODULATION PROTEIN FLAR-RELATED PROTEIN"/>
    <property type="match status" value="1"/>
</dbReference>
<gene>
    <name evidence="1" type="ORF">BG258_12110</name>
</gene>
<name>A0A1E4R815_9BACI</name>
<dbReference type="SUPFAM" id="SSF52540">
    <property type="entry name" value="P-loop containing nucleoside triphosphate hydrolases"/>
    <property type="match status" value="1"/>
</dbReference>
<protein>
    <submittedName>
        <fullName evidence="1">DNA topology modulation protein FlaR</fullName>
    </submittedName>
</protein>
<reference evidence="1 2" key="1">
    <citation type="submission" date="2016-09" db="EMBL/GenBank/DDBJ databases">
        <title>Draft genome sequence of the soil isolate, Lysinibacillus fusiformis M5, a potential hypoxanthine producer.</title>
        <authorList>
            <person name="Gallegos-Monterrosa R."/>
            <person name="Maroti G."/>
            <person name="Balint B."/>
            <person name="Kovacs A.T."/>
        </authorList>
    </citation>
    <scope>NUCLEOTIDE SEQUENCE [LARGE SCALE GENOMIC DNA]</scope>
    <source>
        <strain evidence="1 2">M5</strain>
    </source>
</reference>
<dbReference type="InterPro" id="IPR052922">
    <property type="entry name" value="Cytidylate_Kinase-2"/>
</dbReference>
<sequence>MTMELPQKIHIIGSVGSGKTTLARSLSKTLQLPFHELDNVVWIRKSSGDMRRTEQERQEYLQSIIQTDGWIIEGIHQEEWVTQSFQQADCIIFLDTPYKIRTARIIKRFFKQKIGIEKAHYEPTFSIFFKMFRWNKRFEEVGKPKFFSNQEGIVDKLVVVRHKKDVDNYFRQFQPIKSVSR</sequence>
<dbReference type="Pfam" id="PF13238">
    <property type="entry name" value="AAA_18"/>
    <property type="match status" value="1"/>
</dbReference>
<comment type="caution">
    <text evidence="1">The sequence shown here is derived from an EMBL/GenBank/DDBJ whole genome shotgun (WGS) entry which is preliminary data.</text>
</comment>
<dbReference type="PANTHER" id="PTHR37816">
    <property type="entry name" value="YALI0E33011P"/>
    <property type="match status" value="1"/>
</dbReference>
<proteinExistence type="predicted"/>
<evidence type="ECO:0000313" key="1">
    <source>
        <dbReference type="EMBL" id="ODV56583.1"/>
    </source>
</evidence>
<dbReference type="OrthoDB" id="1201990at2"/>
<organism evidence="1 2">
    <name type="scientific">Lysinibacillus fusiformis</name>
    <dbReference type="NCBI Taxonomy" id="28031"/>
    <lineage>
        <taxon>Bacteria</taxon>
        <taxon>Bacillati</taxon>
        <taxon>Bacillota</taxon>
        <taxon>Bacilli</taxon>
        <taxon>Bacillales</taxon>
        <taxon>Bacillaceae</taxon>
        <taxon>Lysinibacillus</taxon>
    </lineage>
</organism>